<proteinExistence type="inferred from homology"/>
<dbReference type="SUPFAM" id="SSF48208">
    <property type="entry name" value="Six-hairpin glycosidases"/>
    <property type="match status" value="1"/>
</dbReference>
<dbReference type="GO" id="GO:0030246">
    <property type="term" value="F:carbohydrate binding"/>
    <property type="evidence" value="ECO:0007669"/>
    <property type="project" value="InterPro"/>
</dbReference>
<dbReference type="PROSITE" id="PS00820">
    <property type="entry name" value="GLUCOAMYLASE"/>
    <property type="match status" value="1"/>
</dbReference>
<dbReference type="Pfam" id="PF09137">
    <property type="entry name" value="Glucodextran_N"/>
    <property type="match status" value="1"/>
</dbReference>
<dbReference type="InterPro" id="IPR011013">
    <property type="entry name" value="Gal_mutarotase_sf_dom"/>
</dbReference>
<dbReference type="InterPro" id="IPR008928">
    <property type="entry name" value="6-hairpin_glycosidase_sf"/>
</dbReference>
<dbReference type="EMBL" id="AB115912">
    <property type="protein sequence ID" value="BAC80264.2"/>
    <property type="molecule type" value="Genomic_DNA"/>
</dbReference>
<protein>
    <submittedName>
        <fullName evidence="7">Glucoamylase</fullName>
    </submittedName>
</protein>
<keyword evidence="4" id="KW-0732">Signal</keyword>
<dbReference type="InterPro" id="IPR011613">
    <property type="entry name" value="GH15-like"/>
</dbReference>
<dbReference type="SMR" id="Q765N4"/>
<dbReference type="InterPro" id="IPR015220">
    <property type="entry name" value="Glucodextranase_N"/>
</dbReference>
<dbReference type="PANTHER" id="PTHR31616">
    <property type="entry name" value="TREHALASE"/>
    <property type="match status" value="1"/>
</dbReference>
<dbReference type="InterPro" id="IPR006425">
    <property type="entry name" value="Glucoamylase_bac"/>
</dbReference>
<reference evidence="7" key="1">
    <citation type="submission" date="2003-07" db="EMBL/GenBank/DDBJ databases">
        <title>Cloning, sequencing, characterization, and expression of an extracellular glucoamylase from Clostridium thermoamylolyticum in Escherichia coli.</title>
        <authorList>
            <person name="Morimoto N."/>
            <person name="Hayase T."/>
            <person name="Watanabe K."/>
            <person name="Ito H."/>
            <person name="Matsui H."/>
        </authorList>
    </citation>
    <scope>NUCLEOTIDE SEQUENCE</scope>
</reference>
<dbReference type="GO" id="GO:0005975">
    <property type="term" value="P:carbohydrate metabolic process"/>
    <property type="evidence" value="ECO:0007669"/>
    <property type="project" value="InterPro"/>
</dbReference>
<evidence type="ECO:0000256" key="2">
    <source>
        <dbReference type="ARBA" id="ARBA00022801"/>
    </source>
</evidence>
<evidence type="ECO:0000256" key="4">
    <source>
        <dbReference type="SAM" id="SignalP"/>
    </source>
</evidence>
<dbReference type="NCBIfam" id="TIGR01535">
    <property type="entry name" value="glucan_glucosid"/>
    <property type="match status" value="1"/>
</dbReference>
<dbReference type="Pfam" id="PF00723">
    <property type="entry name" value="Glyco_hydro_15"/>
    <property type="match status" value="1"/>
</dbReference>
<dbReference type="PANTHER" id="PTHR31616:SF0">
    <property type="entry name" value="GLUCAN 1,4-ALPHA-GLUCOSIDASE"/>
    <property type="match status" value="1"/>
</dbReference>
<dbReference type="InterPro" id="IPR046966">
    <property type="entry name" value="Glucoamylase_active_site"/>
</dbReference>
<dbReference type="InterPro" id="IPR014718">
    <property type="entry name" value="GH-type_carb-bd"/>
</dbReference>
<evidence type="ECO:0000313" key="7">
    <source>
        <dbReference type="EMBL" id="BAC80264.2"/>
    </source>
</evidence>
<feature type="chain" id="PRO_5039286996" evidence="4">
    <location>
        <begin position="31"/>
        <end position="710"/>
    </location>
</feature>
<dbReference type="SUPFAM" id="SSF74650">
    <property type="entry name" value="Galactose mutarotase-like"/>
    <property type="match status" value="1"/>
</dbReference>
<evidence type="ECO:0000259" key="5">
    <source>
        <dbReference type="Pfam" id="PF00723"/>
    </source>
</evidence>
<comment type="similarity">
    <text evidence="1">Belongs to the glycosyl hydrolase 15 family.</text>
</comment>
<feature type="domain" description="Glucodextranase N-terminal" evidence="6">
    <location>
        <begin position="47"/>
        <end position="309"/>
    </location>
</feature>
<keyword evidence="3" id="KW-0326">Glycosidase</keyword>
<dbReference type="GO" id="GO:0004553">
    <property type="term" value="F:hydrolase activity, hydrolyzing O-glycosyl compounds"/>
    <property type="evidence" value="ECO:0007669"/>
    <property type="project" value="UniProtKB-ARBA"/>
</dbReference>
<accession>Q765N4</accession>
<feature type="signal peptide" evidence="4">
    <location>
        <begin position="1"/>
        <end position="30"/>
    </location>
</feature>
<dbReference type="Gene3D" id="1.50.10.10">
    <property type="match status" value="1"/>
</dbReference>
<dbReference type="AlphaFoldDB" id="Q765N4"/>
<dbReference type="CAZy" id="GH15">
    <property type="family name" value="Glycoside Hydrolase Family 15"/>
</dbReference>
<sequence length="710" mass="79924">MLLEAMKLNRKLIKYLPVLFLASSVLSGCANNNISNIKIERLNNVQAVNGPGEADTWAKAQKQGVGTANNYTSKVWFTIADGGISEVYYPTIDTADVKDIKFFVTDGKTFVSDETKDTITKVEKFTEKSLGYKIINTDKEGRYKITKEIFTDVKRNSLVIKTKFEALKGNVDDYRLYVMCDPHVKNQGKYNEGYAVKANGNVALIAERDGIYTALSSDIGWKKYSIGYYKVNDIETDLYKNMQMTYNYDSARGNIIEGAEIDLKKNRQFEIVLSFGQSEDEAVKTNMETLNDNYDSLKKAYIDQWEKYCDSLNDFGGKANSLYFNSMMILKASEDKTNKGAYIASLSIPWGDGQEDDNIGGYHLVWSRDLYHVANAFIVAGDTDSANRALDYLDKVVKDNGMIPQNTWINGRPYWTGIQLDEQADPIILSYRLKRYDLYESLVKPLADFIMKIGPKTGQERWEEIGGYSPATLASEVAGLTCAAYIAEQNKDFESAKKYQEKADNWQRLIDNLTYTEKGPLGDGHYYIRIAGLPDPNADFMISIANGGGVYDQKEIVDPSFLELVRLGVKSADDPKILNTLKVVDETIKVDTPKGPSWYRYNHDGYGEMSKTELYHGTGKGRLWPLLTGERGMYEIAAGKDATSYVKAMENFANESGIISEQVWEDTGLPTDSASPLNWAHAEYVILFASNIEHKVLDMPDIVYKRYASK</sequence>
<name>Q765N4_9CLOT</name>
<organism evidence="7">
    <name type="scientific">Clostridium thermoamylolyticum</name>
    <dbReference type="NCBI Taxonomy" id="36852"/>
    <lineage>
        <taxon>Bacteria</taxon>
        <taxon>Bacillati</taxon>
        <taxon>Bacillota</taxon>
        <taxon>Clostridia</taxon>
        <taxon>Eubacteriales</taxon>
        <taxon>Clostridiaceae</taxon>
        <taxon>Clostridium</taxon>
    </lineage>
</organism>
<evidence type="ECO:0000256" key="3">
    <source>
        <dbReference type="ARBA" id="ARBA00023295"/>
    </source>
</evidence>
<dbReference type="PROSITE" id="PS51257">
    <property type="entry name" value="PROKAR_LIPOPROTEIN"/>
    <property type="match status" value="1"/>
</dbReference>
<dbReference type="Gene3D" id="2.70.98.10">
    <property type="match status" value="1"/>
</dbReference>
<evidence type="ECO:0000256" key="1">
    <source>
        <dbReference type="ARBA" id="ARBA00006188"/>
    </source>
</evidence>
<dbReference type="CDD" id="cd07430">
    <property type="entry name" value="GH15_N"/>
    <property type="match status" value="1"/>
</dbReference>
<keyword evidence="2" id="KW-0378">Hydrolase</keyword>
<feature type="domain" description="GH15-like" evidence="5">
    <location>
        <begin position="317"/>
        <end position="687"/>
    </location>
</feature>
<dbReference type="InterPro" id="IPR012341">
    <property type="entry name" value="6hp_glycosidase-like_sf"/>
</dbReference>
<evidence type="ECO:0000259" key="6">
    <source>
        <dbReference type="Pfam" id="PF09137"/>
    </source>
</evidence>
<dbReference type="GO" id="GO:0016757">
    <property type="term" value="F:glycosyltransferase activity"/>
    <property type="evidence" value="ECO:0007669"/>
    <property type="project" value="UniProtKB-ARBA"/>
</dbReference>